<evidence type="ECO:0000256" key="2">
    <source>
        <dbReference type="ARBA" id="ARBA00008664"/>
    </source>
</evidence>
<dbReference type="EC" id="3.1.16.1" evidence="10"/>
<dbReference type="SMART" id="SM00155">
    <property type="entry name" value="PLDc"/>
    <property type="match status" value="2"/>
</dbReference>
<sequence>MTRLQDNAQRYYRYALIITFMVTVLFCLMTVHLLLFPLLCTNSTMEMETMTNQDQGSSDACNMVLVESIPEGLVYPENSTSNPSVFQTWLNLLNEAKSSVDIASFYWTLTNNDTGTHHPSAEQGELILQELLKMKQRGIALRVAVNLPSSNKASADIDALRESGAEVRIVDLPHLTNGVLHTKFWVVDGKHLYIGSANMDWRSLTQVKELGSAVYNCSCLAQDLEKIFDAYWTLGTSNATIPSPWPDKFSTIYNKDTPMEMIVNNTQTLVYLSSSPPQLSAKGRTEDIDAILSVIDDAKRFVYISVMDYTPTEEFAEPKRYWPEIDTHLRKAVYERHVSVRLLISCWENSKPPMFPFLSSLAALNSSKPHYNVEVNIFVVPVSPEQKPIPYSRVNHNKYMVTDRVAYIGTSNWSRDYFFHTAGSALVVNQTCATNTTNTMQKQLQDVFMRDWTSNYSHPINTMIGFKGECLFM</sequence>
<keyword evidence="6" id="KW-0269">Exonuclease</keyword>
<name>A0ABN9CBW3_9NEOB</name>
<feature type="domain" description="PLD phosphodiesterase" evidence="14">
    <location>
        <begin position="176"/>
        <end position="203"/>
    </location>
</feature>
<dbReference type="InterPro" id="IPR050874">
    <property type="entry name" value="Diverse_PLD-related"/>
</dbReference>
<dbReference type="Proteomes" id="UP001162483">
    <property type="component" value="Unassembled WGS sequence"/>
</dbReference>
<evidence type="ECO:0000256" key="3">
    <source>
        <dbReference type="ARBA" id="ARBA00022722"/>
    </source>
</evidence>
<evidence type="ECO:0000313" key="15">
    <source>
        <dbReference type="EMBL" id="CAI9557573.1"/>
    </source>
</evidence>
<evidence type="ECO:0000256" key="9">
    <source>
        <dbReference type="ARBA" id="ARBA00037858"/>
    </source>
</evidence>
<keyword evidence="13" id="KW-0812">Transmembrane</keyword>
<evidence type="ECO:0000259" key="14">
    <source>
        <dbReference type="PROSITE" id="PS50035"/>
    </source>
</evidence>
<keyword evidence="13" id="KW-1133">Transmembrane helix</keyword>
<evidence type="ECO:0000256" key="13">
    <source>
        <dbReference type="SAM" id="Phobius"/>
    </source>
</evidence>
<evidence type="ECO:0000256" key="11">
    <source>
        <dbReference type="ARBA" id="ARBA00039647"/>
    </source>
</evidence>
<evidence type="ECO:0000256" key="7">
    <source>
        <dbReference type="ARBA" id="ARBA00035759"/>
    </source>
</evidence>
<feature type="transmembrane region" description="Helical" evidence="13">
    <location>
        <begin position="12"/>
        <end position="39"/>
    </location>
</feature>
<evidence type="ECO:0000256" key="8">
    <source>
        <dbReference type="ARBA" id="ARBA00037797"/>
    </source>
</evidence>
<dbReference type="PANTHER" id="PTHR10185:SF16">
    <property type="entry name" value="5'-3' EXONUCLEASE PLD3"/>
    <property type="match status" value="1"/>
</dbReference>
<keyword evidence="4" id="KW-0677">Repeat</keyword>
<dbReference type="PROSITE" id="PS50035">
    <property type="entry name" value="PLD"/>
    <property type="match status" value="2"/>
</dbReference>
<dbReference type="EMBL" id="CATNWA010009180">
    <property type="protein sequence ID" value="CAI9557573.1"/>
    <property type="molecule type" value="Genomic_DNA"/>
</dbReference>
<comment type="catalytic activity">
    <reaction evidence="7">
        <text>Exonucleolytic cleavage in the 5'- to 3'-direction to yield nucleoside 3'-phosphates.</text>
        <dbReference type="EC" id="3.1.16.1"/>
    </reaction>
</comment>
<dbReference type="PANTHER" id="PTHR10185">
    <property type="entry name" value="PHOSPHOLIPASE D - RELATED"/>
    <property type="match status" value="1"/>
</dbReference>
<comment type="subcellular location">
    <subcellularLocation>
        <location evidence="9">Early endosome membrane</location>
        <topology evidence="9">Single-pass type II membrane protein</topology>
    </subcellularLocation>
    <subcellularLocation>
        <location evidence="8">Late endosome membrane</location>
        <topology evidence="8">Single-pass type II membrane protein</topology>
    </subcellularLocation>
    <subcellularLocation>
        <location evidence="1">Lysosome lumen</location>
    </subcellularLocation>
</comment>
<evidence type="ECO:0000256" key="4">
    <source>
        <dbReference type="ARBA" id="ARBA00022737"/>
    </source>
</evidence>
<evidence type="ECO:0000256" key="6">
    <source>
        <dbReference type="ARBA" id="ARBA00022839"/>
    </source>
</evidence>
<comment type="similarity">
    <text evidence="2">Belongs to the phospholipase D family.</text>
</comment>
<evidence type="ECO:0000256" key="10">
    <source>
        <dbReference type="ARBA" id="ARBA00039059"/>
    </source>
</evidence>
<dbReference type="SUPFAM" id="SSF56024">
    <property type="entry name" value="Phospholipase D/nuclease"/>
    <property type="match status" value="2"/>
</dbReference>
<keyword evidence="13" id="KW-0472">Membrane</keyword>
<proteinExistence type="inferred from homology"/>
<evidence type="ECO:0000313" key="16">
    <source>
        <dbReference type="Proteomes" id="UP001162483"/>
    </source>
</evidence>
<dbReference type="InterPro" id="IPR001736">
    <property type="entry name" value="PLipase_D/transphosphatidylase"/>
</dbReference>
<gene>
    <name evidence="15" type="ORF">SPARVUS_LOCUS4720727</name>
</gene>
<reference evidence="15" key="1">
    <citation type="submission" date="2023-05" db="EMBL/GenBank/DDBJ databases">
        <authorList>
            <person name="Stuckert A."/>
        </authorList>
    </citation>
    <scope>NUCLEOTIDE SEQUENCE</scope>
</reference>
<organism evidence="15 16">
    <name type="scientific">Staurois parvus</name>
    <dbReference type="NCBI Taxonomy" id="386267"/>
    <lineage>
        <taxon>Eukaryota</taxon>
        <taxon>Metazoa</taxon>
        <taxon>Chordata</taxon>
        <taxon>Craniata</taxon>
        <taxon>Vertebrata</taxon>
        <taxon>Euteleostomi</taxon>
        <taxon>Amphibia</taxon>
        <taxon>Batrachia</taxon>
        <taxon>Anura</taxon>
        <taxon>Neobatrachia</taxon>
        <taxon>Ranoidea</taxon>
        <taxon>Ranidae</taxon>
        <taxon>Staurois</taxon>
    </lineage>
</organism>
<keyword evidence="5" id="KW-0378">Hydrolase</keyword>
<evidence type="ECO:0000256" key="5">
    <source>
        <dbReference type="ARBA" id="ARBA00022801"/>
    </source>
</evidence>
<keyword evidence="3" id="KW-0540">Nuclease</keyword>
<keyword evidence="16" id="KW-1185">Reference proteome</keyword>
<dbReference type="InterPro" id="IPR032803">
    <property type="entry name" value="PLDc_3"/>
</dbReference>
<protein>
    <recommendedName>
        <fullName evidence="11">5'-3' exonuclease PLD3</fullName>
        <ecNumber evidence="10">3.1.16.1</ecNumber>
    </recommendedName>
    <alternativeName>
        <fullName evidence="12">Phospholipase D3</fullName>
    </alternativeName>
</protein>
<comment type="caution">
    <text evidence="15">The sequence shown here is derived from an EMBL/GenBank/DDBJ whole genome shotgun (WGS) entry which is preliminary data.</text>
</comment>
<dbReference type="Pfam" id="PF13918">
    <property type="entry name" value="PLDc_3"/>
    <property type="match status" value="1"/>
</dbReference>
<feature type="domain" description="PLD phosphodiesterase" evidence="14">
    <location>
        <begin position="391"/>
        <end position="417"/>
    </location>
</feature>
<evidence type="ECO:0000256" key="12">
    <source>
        <dbReference type="ARBA" id="ARBA00041681"/>
    </source>
</evidence>
<evidence type="ECO:0000256" key="1">
    <source>
        <dbReference type="ARBA" id="ARBA00004227"/>
    </source>
</evidence>
<accession>A0ABN9CBW3</accession>
<dbReference type="Gene3D" id="3.30.870.10">
    <property type="entry name" value="Endonuclease Chain A"/>
    <property type="match status" value="2"/>
</dbReference>